<proteinExistence type="predicted"/>
<dbReference type="RefSeq" id="WP_028462416.1">
    <property type="nucleotide sequence ID" value="NZ_FSRO01000001.1"/>
</dbReference>
<feature type="transmembrane region" description="Helical" evidence="1">
    <location>
        <begin position="12"/>
        <end position="44"/>
    </location>
</feature>
<protein>
    <submittedName>
        <fullName evidence="2">Uncharacterized protein</fullName>
    </submittedName>
</protein>
<reference evidence="2 3" key="1">
    <citation type="submission" date="2016-12" db="EMBL/GenBank/DDBJ databases">
        <authorList>
            <person name="Song W.-J."/>
            <person name="Kurnit D.M."/>
        </authorList>
    </citation>
    <scope>NUCLEOTIDE SEQUENCE [LARGE SCALE GENOMIC DNA]</scope>
    <source>
        <strain evidence="2 3">ATCC 49181</strain>
    </source>
</reference>
<organism evidence="2 3">
    <name type="scientific">Nitrosomonas cryotolerans ATCC 49181</name>
    <dbReference type="NCBI Taxonomy" id="1131553"/>
    <lineage>
        <taxon>Bacteria</taxon>
        <taxon>Pseudomonadati</taxon>
        <taxon>Pseudomonadota</taxon>
        <taxon>Betaproteobacteria</taxon>
        <taxon>Nitrosomonadales</taxon>
        <taxon>Nitrosomonadaceae</taxon>
        <taxon>Nitrosomonas</taxon>
    </lineage>
</organism>
<accession>A0A1N6HBR1</accession>
<dbReference type="Proteomes" id="UP000185062">
    <property type="component" value="Unassembled WGS sequence"/>
</dbReference>
<dbReference type="AlphaFoldDB" id="A0A1N6HBR1"/>
<evidence type="ECO:0000313" key="2">
    <source>
        <dbReference type="EMBL" id="SIO17099.1"/>
    </source>
</evidence>
<keyword evidence="3" id="KW-1185">Reference proteome</keyword>
<keyword evidence="1" id="KW-0812">Transmembrane</keyword>
<dbReference type="eggNOG" id="ENOG5031U1T">
    <property type="taxonomic scope" value="Bacteria"/>
</dbReference>
<evidence type="ECO:0000256" key="1">
    <source>
        <dbReference type="SAM" id="Phobius"/>
    </source>
</evidence>
<gene>
    <name evidence="2" type="ORF">SAMN02743940_1110</name>
</gene>
<keyword evidence="1" id="KW-0472">Membrane</keyword>
<dbReference type="EMBL" id="FSRO01000001">
    <property type="protein sequence ID" value="SIO17099.1"/>
    <property type="molecule type" value="Genomic_DNA"/>
</dbReference>
<evidence type="ECO:0000313" key="3">
    <source>
        <dbReference type="Proteomes" id="UP000185062"/>
    </source>
</evidence>
<name>A0A1N6HBR1_9PROT</name>
<sequence length="247" mass="28104">MFDKPNQLIFYINVFLGTLGILTILLSDYIVIGLFLSISALLLIRDQYHQNKSAFTISHLEKILTIYDTKGRQATQTQKQTITTNHATNSELWFKNIHSAGTISNFKINGHPPVEQRDENGVTHISMKLSPELKTAETFDITLSYDCKNAFTKTQETLSHIIDIDTKLLRFVVELPEGRPIASARIFCRHGDEDEILASPTITEQKKIEADIKNPILGAEYCLQWDWPEADMLKKLSQFFGCTANKR</sequence>
<keyword evidence="1" id="KW-1133">Transmembrane helix</keyword>